<organism evidence="2">
    <name type="scientific">Vecturithrix granuli</name>
    <dbReference type="NCBI Taxonomy" id="1499967"/>
    <lineage>
        <taxon>Bacteria</taxon>
        <taxon>Candidatus Moduliflexota</taxon>
        <taxon>Candidatus Vecturitrichia</taxon>
        <taxon>Candidatus Vecturitrichales</taxon>
        <taxon>Candidatus Vecturitrichaceae</taxon>
        <taxon>Candidatus Vecturithrix</taxon>
    </lineage>
</organism>
<feature type="transmembrane region" description="Helical" evidence="1">
    <location>
        <begin position="12"/>
        <end position="28"/>
    </location>
</feature>
<sequence>MLKNLHGNKRLQLKFGLAMGIIFGFLLQKGGVTNYDVILKQLLLKDWTVVKIMLSAIITGTLGVHWLKSVDYAKLHPKAGGIGVNVIGGLIFGVGFATLGYCPGIVAGAIGHGALDALFGGLIGITLGSGIFAALYPKLNQSILNHKTFTHQTLPELFNVDPWVVVIPVVMALTFILWLLEYLGL</sequence>
<dbReference type="InterPro" id="IPR007272">
    <property type="entry name" value="Sulf_transp_TsuA/YedE"/>
</dbReference>
<evidence type="ECO:0000256" key="1">
    <source>
        <dbReference type="SAM" id="Phobius"/>
    </source>
</evidence>
<proteinExistence type="predicted"/>
<keyword evidence="1" id="KW-1133">Transmembrane helix</keyword>
<keyword evidence="1" id="KW-0472">Membrane</keyword>
<protein>
    <submittedName>
        <fullName evidence="2">YeeE/YedE family protein</fullName>
    </submittedName>
</protein>
<accession>A0A081BW22</accession>
<evidence type="ECO:0000313" key="2">
    <source>
        <dbReference type="EMBL" id="GAK56527.1"/>
    </source>
</evidence>
<keyword evidence="1" id="KW-0812">Transmembrane</keyword>
<dbReference type="eggNOG" id="COG2391">
    <property type="taxonomic scope" value="Bacteria"/>
</dbReference>
<keyword evidence="3" id="KW-1185">Reference proteome</keyword>
<name>A0A081BW22_VECG1</name>
<reference evidence="2" key="1">
    <citation type="journal article" date="2015" name="PeerJ">
        <title>First genomic representation of candidate bacterial phylum KSB3 points to enhanced environmental sensing as a trigger of wastewater bulking.</title>
        <authorList>
            <person name="Sekiguchi Y."/>
            <person name="Ohashi A."/>
            <person name="Parks D.H."/>
            <person name="Yamauchi T."/>
            <person name="Tyson G.W."/>
            <person name="Hugenholtz P."/>
        </authorList>
    </citation>
    <scope>NUCLEOTIDE SEQUENCE [LARGE SCALE GENOMIC DNA]</scope>
</reference>
<gene>
    <name evidence="2" type="ORF">U27_03489</name>
</gene>
<dbReference type="EMBL" id="DF820464">
    <property type="protein sequence ID" value="GAK56527.1"/>
    <property type="molecule type" value="Genomic_DNA"/>
</dbReference>
<dbReference type="STRING" id="1499967.U27_03489"/>
<feature type="transmembrane region" description="Helical" evidence="1">
    <location>
        <begin position="48"/>
        <end position="67"/>
    </location>
</feature>
<dbReference type="AlphaFoldDB" id="A0A081BW22"/>
<dbReference type="Pfam" id="PF04143">
    <property type="entry name" value="Sulf_transp"/>
    <property type="match status" value="1"/>
</dbReference>
<dbReference type="Proteomes" id="UP000030661">
    <property type="component" value="Unassembled WGS sequence"/>
</dbReference>
<dbReference type="HOGENOM" id="CLU_037802_0_1_0"/>
<feature type="transmembrane region" description="Helical" evidence="1">
    <location>
        <begin position="157"/>
        <end position="180"/>
    </location>
</feature>
<evidence type="ECO:0000313" key="3">
    <source>
        <dbReference type="Proteomes" id="UP000030661"/>
    </source>
</evidence>
<feature type="transmembrane region" description="Helical" evidence="1">
    <location>
        <begin position="117"/>
        <end position="136"/>
    </location>
</feature>
<feature type="transmembrane region" description="Helical" evidence="1">
    <location>
        <begin position="79"/>
        <end position="111"/>
    </location>
</feature>